<accession>A0A521ECJ7</accession>
<dbReference type="SUPFAM" id="SSF52540">
    <property type="entry name" value="P-loop containing nucleoside triphosphate hydrolases"/>
    <property type="match status" value="1"/>
</dbReference>
<keyword evidence="3" id="KW-1185">Reference proteome</keyword>
<dbReference type="NCBIfam" id="TIGR00678">
    <property type="entry name" value="holB"/>
    <property type="match status" value="1"/>
</dbReference>
<dbReference type="InterPro" id="IPR003593">
    <property type="entry name" value="AAA+_ATPase"/>
</dbReference>
<dbReference type="AlphaFoldDB" id="A0A521ECJ7"/>
<dbReference type="Gene3D" id="3.40.50.300">
    <property type="entry name" value="P-loop containing nucleotide triphosphate hydrolases"/>
    <property type="match status" value="1"/>
</dbReference>
<evidence type="ECO:0000313" key="2">
    <source>
        <dbReference type="EMBL" id="SMO81654.1"/>
    </source>
</evidence>
<reference evidence="2 3" key="1">
    <citation type="submission" date="2017-05" db="EMBL/GenBank/DDBJ databases">
        <authorList>
            <person name="Varghese N."/>
            <person name="Submissions S."/>
        </authorList>
    </citation>
    <scope>NUCLEOTIDE SEQUENCE [LARGE SCALE GENOMIC DNA]</scope>
    <source>
        <strain evidence="2 3">DSM 45474</strain>
    </source>
</reference>
<dbReference type="InterPro" id="IPR004622">
    <property type="entry name" value="DNA_pol_HolB"/>
</dbReference>
<name>A0A521ECJ7_9BACL</name>
<dbReference type="EMBL" id="FXTI01000008">
    <property type="protein sequence ID" value="SMO81654.1"/>
    <property type="molecule type" value="Genomic_DNA"/>
</dbReference>
<evidence type="ECO:0000313" key="3">
    <source>
        <dbReference type="Proteomes" id="UP000315636"/>
    </source>
</evidence>
<dbReference type="OrthoDB" id="9810148at2"/>
<sequence length="341" mass="38387">MSFERVKGQKRTIQLLKNALEIGRVAHAYCFTGPNGTGKETAAIELAKALNCETNVGEACDDCRSCRRISHDNHPDIVRLKPDGQSIKIGQVRELQQRFSYTSSEGTTRVVILRNAEKLTLQAANSLLKFLEEPVSRMVAILLTETAHALLPTIRSRCQILHFSPLHPTRIEETLIQEGLDPNISRIVSHLATNVDEARQLAECDEFAPLCERMVEWNGEIASGKSDPLVEIQTKWMVRESKQEEIEQLLDLSLLWLRDLLHYKLATKEEYVFSGWKDSLRRQASQWTLANLMSAMDKVIQARKALAGSVQPQAVLEQMVLAMQGGFNHDVSRRSPFQASG</sequence>
<evidence type="ECO:0000259" key="1">
    <source>
        <dbReference type="SMART" id="SM00382"/>
    </source>
</evidence>
<feature type="domain" description="AAA+ ATPase" evidence="1">
    <location>
        <begin position="25"/>
        <end position="166"/>
    </location>
</feature>
<dbReference type="FunFam" id="3.40.50.300:FF:001255">
    <property type="entry name" value="DNA polymerase III subunit delta"/>
    <property type="match status" value="1"/>
</dbReference>
<dbReference type="RefSeq" id="WP_142506128.1">
    <property type="nucleotide sequence ID" value="NZ_FXTI01000008.1"/>
</dbReference>
<dbReference type="GO" id="GO:0003887">
    <property type="term" value="F:DNA-directed DNA polymerase activity"/>
    <property type="evidence" value="ECO:0007669"/>
    <property type="project" value="InterPro"/>
</dbReference>
<dbReference type="InterPro" id="IPR027417">
    <property type="entry name" value="P-loop_NTPase"/>
</dbReference>
<dbReference type="InterPro" id="IPR050238">
    <property type="entry name" value="DNA_Rep/Repair_Clamp_Loader"/>
</dbReference>
<proteinExistence type="predicted"/>
<dbReference type="PANTHER" id="PTHR11669:SF8">
    <property type="entry name" value="DNA POLYMERASE III SUBUNIT DELTA"/>
    <property type="match status" value="1"/>
</dbReference>
<dbReference type="GO" id="GO:0008408">
    <property type="term" value="F:3'-5' exonuclease activity"/>
    <property type="evidence" value="ECO:0007669"/>
    <property type="project" value="InterPro"/>
</dbReference>
<dbReference type="GO" id="GO:0006261">
    <property type="term" value="P:DNA-templated DNA replication"/>
    <property type="evidence" value="ECO:0007669"/>
    <property type="project" value="TreeGrafter"/>
</dbReference>
<dbReference type="PANTHER" id="PTHR11669">
    <property type="entry name" value="REPLICATION FACTOR C / DNA POLYMERASE III GAMMA-TAU SUBUNIT"/>
    <property type="match status" value="1"/>
</dbReference>
<organism evidence="2 3">
    <name type="scientific">Melghirimyces algeriensis</name>
    <dbReference type="NCBI Taxonomy" id="910412"/>
    <lineage>
        <taxon>Bacteria</taxon>
        <taxon>Bacillati</taxon>
        <taxon>Bacillota</taxon>
        <taxon>Bacilli</taxon>
        <taxon>Bacillales</taxon>
        <taxon>Thermoactinomycetaceae</taxon>
        <taxon>Melghirimyces</taxon>
    </lineage>
</organism>
<dbReference type="Pfam" id="PF13177">
    <property type="entry name" value="DNA_pol3_delta2"/>
    <property type="match status" value="1"/>
</dbReference>
<dbReference type="Proteomes" id="UP000315636">
    <property type="component" value="Unassembled WGS sequence"/>
</dbReference>
<dbReference type="SMART" id="SM00382">
    <property type="entry name" value="AAA"/>
    <property type="match status" value="1"/>
</dbReference>
<gene>
    <name evidence="2" type="ORF">SAMN06264849_108184</name>
</gene>
<protein>
    <submittedName>
        <fullName evidence="2">DNA polymerase-3 subunit delta</fullName>
    </submittedName>
</protein>